<dbReference type="Proteomes" id="UP000006334">
    <property type="component" value="Unassembled WGS sequence"/>
</dbReference>
<dbReference type="AlphaFoldDB" id="K6Y401"/>
<name>K6Y401_9ALTE</name>
<protein>
    <submittedName>
        <fullName evidence="1">Uncharacterized protein</fullName>
    </submittedName>
</protein>
<evidence type="ECO:0000313" key="1">
    <source>
        <dbReference type="EMBL" id="GAC12997.1"/>
    </source>
</evidence>
<keyword evidence="2" id="KW-1185">Reference proteome</keyword>
<accession>K6Y401</accession>
<proteinExistence type="predicted"/>
<comment type="caution">
    <text evidence="1">The sequence shown here is derived from an EMBL/GenBank/DDBJ whole genome shotgun (WGS) entry which is preliminary data.</text>
</comment>
<sequence>MPQLTCCAAIALSTHVSKLRVPQLTIRGLAWIALRFSKLRVPQLTSKKSYLAQH</sequence>
<evidence type="ECO:0000313" key="2">
    <source>
        <dbReference type="Proteomes" id="UP000006334"/>
    </source>
</evidence>
<gene>
    <name evidence="1" type="ORF">GLIP_0350</name>
</gene>
<reference evidence="1 2" key="1">
    <citation type="journal article" date="2017" name="Antonie Van Leeuwenhoek">
        <title>Rhizobium rhizosphaerae sp. nov., a novel species isolated from rice rhizosphere.</title>
        <authorList>
            <person name="Zhao J.J."/>
            <person name="Zhang J."/>
            <person name="Zhang R.J."/>
            <person name="Zhang C.W."/>
            <person name="Yin H.Q."/>
            <person name="Zhang X.X."/>
        </authorList>
    </citation>
    <scope>NUCLEOTIDE SEQUENCE [LARGE SCALE GENOMIC DNA]</scope>
    <source>
        <strain evidence="1 2">E3</strain>
    </source>
</reference>
<dbReference type="EMBL" id="BAEN01000014">
    <property type="protein sequence ID" value="GAC12997.1"/>
    <property type="molecule type" value="Genomic_DNA"/>
</dbReference>
<organism evidence="1 2">
    <name type="scientific">Aliiglaciecola lipolytica E3</name>
    <dbReference type="NCBI Taxonomy" id="1127673"/>
    <lineage>
        <taxon>Bacteria</taxon>
        <taxon>Pseudomonadati</taxon>
        <taxon>Pseudomonadota</taxon>
        <taxon>Gammaproteobacteria</taxon>
        <taxon>Alteromonadales</taxon>
        <taxon>Alteromonadaceae</taxon>
        <taxon>Aliiglaciecola</taxon>
    </lineage>
</organism>